<keyword evidence="4" id="KW-0812">Transmembrane</keyword>
<sequence>MLLLQLAAAALWLLLAMPLLRWSGVLMSFWQHALGAGAVAVFLGLAWRLPGWWLPINLLFIPGLLVMQGLGLASSWYLAAFAVLLLVYGGVARSQVPLYLSSRKAWHAVAGLVPAHAAVVDLGSGLGGMLAFLARQRPEGRYVGVETAPLPFLLAWIRAQLGGARYTIRWNSLWKVDLSAFDVVYAYLSPVPMAALWRKVQAEMRPGTLFISNTFAVPGVEPCTVVQLDDLHQSKLYLYRL</sequence>
<protein>
    <recommendedName>
        <fullName evidence="7">Class I SAM-dependent methyltransferase</fullName>
    </recommendedName>
</protein>
<dbReference type="AlphaFoldDB" id="A0A6F8VAP7"/>
<dbReference type="KEGG" id="slac:SKTS_11070"/>
<name>A0A6F8VAP7_9PROT</name>
<keyword evidence="6" id="KW-1185">Reference proteome</keyword>
<feature type="transmembrane region" description="Helical" evidence="4">
    <location>
        <begin position="108"/>
        <end position="133"/>
    </location>
</feature>
<dbReference type="RefSeq" id="WP_244617454.1">
    <property type="nucleotide sequence ID" value="NZ_AP022853.1"/>
</dbReference>
<dbReference type="Proteomes" id="UP000502260">
    <property type="component" value="Chromosome"/>
</dbReference>
<evidence type="ECO:0000313" key="6">
    <source>
        <dbReference type="Proteomes" id="UP000502260"/>
    </source>
</evidence>
<dbReference type="EMBL" id="AP022853">
    <property type="protein sequence ID" value="BCB26221.1"/>
    <property type="molecule type" value="Genomic_DNA"/>
</dbReference>
<reference evidence="6" key="1">
    <citation type="submission" date="2020-03" db="EMBL/GenBank/DDBJ databases">
        <title>Complete genome sequence of sulfur-oxidizing bacterium skT11.</title>
        <authorList>
            <person name="Kanda M."/>
            <person name="Kojima H."/>
            <person name="Fukui M."/>
        </authorList>
    </citation>
    <scope>NUCLEOTIDE SEQUENCE [LARGE SCALE GENOMIC DNA]</scope>
    <source>
        <strain evidence="6">skT11</strain>
    </source>
</reference>
<evidence type="ECO:0008006" key="7">
    <source>
        <dbReference type="Google" id="ProtNLM"/>
    </source>
</evidence>
<keyword evidence="4" id="KW-1133">Transmembrane helix</keyword>
<organism evidence="5 6">
    <name type="scientific">Sulfurimicrobium lacus</name>
    <dbReference type="NCBI Taxonomy" id="2715678"/>
    <lineage>
        <taxon>Bacteria</taxon>
        <taxon>Pseudomonadati</taxon>
        <taxon>Pseudomonadota</taxon>
        <taxon>Betaproteobacteria</taxon>
        <taxon>Nitrosomonadales</taxon>
        <taxon>Sulfuricellaceae</taxon>
        <taxon>Sulfurimicrobium</taxon>
    </lineage>
</organism>
<evidence type="ECO:0000256" key="1">
    <source>
        <dbReference type="ARBA" id="ARBA00022603"/>
    </source>
</evidence>
<dbReference type="SUPFAM" id="SSF53335">
    <property type="entry name" value="S-adenosyl-L-methionine-dependent methyltransferases"/>
    <property type="match status" value="1"/>
</dbReference>
<keyword evidence="3" id="KW-0949">S-adenosyl-L-methionine</keyword>
<evidence type="ECO:0000256" key="2">
    <source>
        <dbReference type="ARBA" id="ARBA00022679"/>
    </source>
</evidence>
<gene>
    <name evidence="5" type="ORF">SKTS_11070</name>
</gene>
<dbReference type="InterPro" id="IPR029063">
    <property type="entry name" value="SAM-dependent_MTases_sf"/>
</dbReference>
<dbReference type="GO" id="GO:0032259">
    <property type="term" value="P:methylation"/>
    <property type="evidence" value="ECO:0007669"/>
    <property type="project" value="UniProtKB-KW"/>
</dbReference>
<dbReference type="Gene3D" id="3.40.50.150">
    <property type="entry name" value="Vaccinia Virus protein VP39"/>
    <property type="match status" value="1"/>
</dbReference>
<proteinExistence type="predicted"/>
<keyword evidence="4" id="KW-0472">Membrane</keyword>
<feature type="transmembrane region" description="Helical" evidence="4">
    <location>
        <begin position="59"/>
        <end position="88"/>
    </location>
</feature>
<dbReference type="PANTHER" id="PTHR13610">
    <property type="entry name" value="METHYLTRANSFERASE DOMAIN-CONTAINING PROTEIN"/>
    <property type="match status" value="1"/>
</dbReference>
<evidence type="ECO:0000256" key="4">
    <source>
        <dbReference type="SAM" id="Phobius"/>
    </source>
</evidence>
<keyword evidence="1" id="KW-0489">Methyltransferase</keyword>
<dbReference type="GO" id="GO:0016279">
    <property type="term" value="F:protein-lysine N-methyltransferase activity"/>
    <property type="evidence" value="ECO:0007669"/>
    <property type="project" value="InterPro"/>
</dbReference>
<accession>A0A6F8VAP7</accession>
<dbReference type="InterPro" id="IPR026170">
    <property type="entry name" value="FAM173A/B"/>
</dbReference>
<evidence type="ECO:0000256" key="3">
    <source>
        <dbReference type="ARBA" id="ARBA00022691"/>
    </source>
</evidence>
<dbReference type="PANTHER" id="PTHR13610:SF9">
    <property type="entry name" value="FI06469P"/>
    <property type="match status" value="1"/>
</dbReference>
<evidence type="ECO:0000313" key="5">
    <source>
        <dbReference type="EMBL" id="BCB26221.1"/>
    </source>
</evidence>
<keyword evidence="2" id="KW-0808">Transferase</keyword>